<reference evidence="1 2" key="1">
    <citation type="journal article" date="2022" name="Plant J.">
        <title>Chromosome-level genome of Camellia lanceoleosa provides a valuable resource for understanding genome evolution and self-incompatibility.</title>
        <authorList>
            <person name="Gong W."/>
            <person name="Xiao S."/>
            <person name="Wang L."/>
            <person name="Liao Z."/>
            <person name="Chang Y."/>
            <person name="Mo W."/>
            <person name="Hu G."/>
            <person name="Li W."/>
            <person name="Zhao G."/>
            <person name="Zhu H."/>
            <person name="Hu X."/>
            <person name="Ji K."/>
            <person name="Xiang X."/>
            <person name="Song Q."/>
            <person name="Yuan D."/>
            <person name="Jin S."/>
            <person name="Zhang L."/>
        </authorList>
    </citation>
    <scope>NUCLEOTIDE SEQUENCE [LARGE SCALE GENOMIC DNA]</scope>
    <source>
        <strain evidence="1">SQ_2022a</strain>
    </source>
</reference>
<protein>
    <submittedName>
        <fullName evidence="1">Uncharacterized protein</fullName>
    </submittedName>
</protein>
<name>A0ACC0GCZ9_9ERIC</name>
<sequence>MLHQKQSKRGVNKSLQDGWFYCILEIYVSFVPLEGRRFEDHRESRVGFKSNGGADSENWVKEEEGMKEGTAGGCPFDSLKERFDLISIAYG</sequence>
<dbReference type="Proteomes" id="UP001060215">
    <property type="component" value="Chromosome 10"/>
</dbReference>
<proteinExistence type="predicted"/>
<dbReference type="EMBL" id="CM045767">
    <property type="protein sequence ID" value="KAI7997921.1"/>
    <property type="molecule type" value="Genomic_DNA"/>
</dbReference>
<keyword evidence="2" id="KW-1185">Reference proteome</keyword>
<accession>A0ACC0GCZ9</accession>
<evidence type="ECO:0000313" key="1">
    <source>
        <dbReference type="EMBL" id="KAI7997921.1"/>
    </source>
</evidence>
<comment type="caution">
    <text evidence="1">The sequence shown here is derived from an EMBL/GenBank/DDBJ whole genome shotgun (WGS) entry which is preliminary data.</text>
</comment>
<evidence type="ECO:0000313" key="2">
    <source>
        <dbReference type="Proteomes" id="UP001060215"/>
    </source>
</evidence>
<organism evidence="1 2">
    <name type="scientific">Camellia lanceoleosa</name>
    <dbReference type="NCBI Taxonomy" id="1840588"/>
    <lineage>
        <taxon>Eukaryota</taxon>
        <taxon>Viridiplantae</taxon>
        <taxon>Streptophyta</taxon>
        <taxon>Embryophyta</taxon>
        <taxon>Tracheophyta</taxon>
        <taxon>Spermatophyta</taxon>
        <taxon>Magnoliopsida</taxon>
        <taxon>eudicotyledons</taxon>
        <taxon>Gunneridae</taxon>
        <taxon>Pentapetalae</taxon>
        <taxon>asterids</taxon>
        <taxon>Ericales</taxon>
        <taxon>Theaceae</taxon>
        <taxon>Camellia</taxon>
    </lineage>
</organism>
<gene>
    <name evidence="1" type="ORF">LOK49_LG10G00137</name>
</gene>